<reference evidence="1 2" key="1">
    <citation type="submission" date="2016-11" db="EMBL/GenBank/DDBJ databases">
        <authorList>
            <person name="Jaros S."/>
            <person name="Januszkiewicz K."/>
            <person name="Wedrychowicz H."/>
        </authorList>
    </citation>
    <scope>NUCLEOTIDE SEQUENCE [LARGE SCALE GENOMIC DNA]</scope>
    <source>
        <strain evidence="1 2">DSM 44666</strain>
    </source>
</reference>
<evidence type="ECO:0000313" key="1">
    <source>
        <dbReference type="EMBL" id="SHE50853.1"/>
    </source>
</evidence>
<dbReference type="SUPFAM" id="SSF89360">
    <property type="entry name" value="HesB-like domain"/>
    <property type="match status" value="1"/>
</dbReference>
<evidence type="ECO:0000313" key="2">
    <source>
        <dbReference type="Proteomes" id="UP000184476"/>
    </source>
</evidence>
<dbReference type="OrthoDB" id="2616722at2"/>
<organism evidence="1 2">
    <name type="scientific">Seinonella peptonophila</name>
    <dbReference type="NCBI Taxonomy" id="112248"/>
    <lineage>
        <taxon>Bacteria</taxon>
        <taxon>Bacillati</taxon>
        <taxon>Bacillota</taxon>
        <taxon>Bacilli</taxon>
        <taxon>Bacillales</taxon>
        <taxon>Thermoactinomycetaceae</taxon>
        <taxon>Seinonella</taxon>
    </lineage>
</organism>
<dbReference type="Proteomes" id="UP000184476">
    <property type="component" value="Unassembled WGS sequence"/>
</dbReference>
<dbReference type="InterPro" id="IPR035903">
    <property type="entry name" value="HesB-like_dom_sf"/>
</dbReference>
<dbReference type="STRING" id="112248.SAMN05444392_101772"/>
<dbReference type="RefSeq" id="WP_073152824.1">
    <property type="nucleotide sequence ID" value="NZ_FQVL01000001.1"/>
</dbReference>
<keyword evidence="2" id="KW-1185">Reference proteome</keyword>
<protein>
    <submittedName>
        <fullName evidence="1">Iron-sulfur cluster insertion protein</fullName>
    </submittedName>
</protein>
<sequence length="101" mass="11814">MKCKINRNAAKVLKRMLSEGENEGKMVRVFITSQHGNHVHYDLKFDTPTEHDEIIKTDKEIDVLLDRREELLDGVWIQYFYIPQEGFVIANPSKGNHHHSI</sequence>
<dbReference type="EMBL" id="FQVL01000001">
    <property type="protein sequence ID" value="SHE50853.1"/>
    <property type="molecule type" value="Genomic_DNA"/>
</dbReference>
<dbReference type="AlphaFoldDB" id="A0A1M4U2D0"/>
<name>A0A1M4U2D0_9BACL</name>
<dbReference type="Gene3D" id="2.60.300.12">
    <property type="entry name" value="HesB-like domain"/>
    <property type="match status" value="1"/>
</dbReference>
<accession>A0A1M4U2D0</accession>
<gene>
    <name evidence="1" type="ORF">SAMN05444392_101772</name>
</gene>
<proteinExistence type="predicted"/>